<dbReference type="EMBL" id="AWUW01000061">
    <property type="protein sequence ID" value="ERJ67068.1"/>
    <property type="molecule type" value="Genomic_DNA"/>
</dbReference>
<sequence>DSHTVTAYIAGIRASLSQVFISKKSYHPISNAIAPGKKLEYPPFRTLLTKFALVLHGGWNV</sequence>
<reference evidence="1 2" key="1">
    <citation type="submission" date="2013-06" db="EMBL/GenBank/DDBJ databases">
        <authorList>
            <person name="Weinstock G."/>
            <person name="Sodergren E."/>
            <person name="Lobos E.A."/>
            <person name="Fulton L."/>
            <person name="Fulton R."/>
            <person name="Courtney L."/>
            <person name="Fronick C."/>
            <person name="O'Laughlin M."/>
            <person name="Godfrey J."/>
            <person name="Wilson R.M."/>
            <person name="Miner T."/>
            <person name="Farmer C."/>
            <person name="Delehaunty K."/>
            <person name="Cordes M."/>
            <person name="Minx P."/>
            <person name="Tomlinson C."/>
            <person name="Chen J."/>
            <person name="Wollam A."/>
            <person name="Pepin K.H."/>
            <person name="Bhonagiri V."/>
            <person name="Zhang X."/>
            <person name="Warren W."/>
            <person name="Mitreva M."/>
            <person name="Mardis E.R."/>
            <person name="Wilson R.K."/>
        </authorList>
    </citation>
    <scope>NUCLEOTIDE SEQUENCE [LARGE SCALE GENOMIC DNA]</scope>
    <source>
        <strain evidence="1 2">F0570</strain>
    </source>
</reference>
<evidence type="ECO:0000313" key="1">
    <source>
        <dbReference type="EMBL" id="ERJ67068.1"/>
    </source>
</evidence>
<evidence type="ECO:0000313" key="2">
    <source>
        <dbReference type="Proteomes" id="UP000016630"/>
    </source>
</evidence>
<feature type="non-terminal residue" evidence="1">
    <location>
        <position position="1"/>
    </location>
</feature>
<accession>A0A0E2LR83</accession>
<comment type="caution">
    <text evidence="1">The sequence shown here is derived from an EMBL/GenBank/DDBJ whole genome shotgun (WGS) entry which is preliminary data.</text>
</comment>
<dbReference type="Proteomes" id="UP000016630">
    <property type="component" value="Unassembled WGS sequence"/>
</dbReference>
<proteinExistence type="predicted"/>
<organism evidence="1 2">
    <name type="scientific">Porphyromonas gingivalis F0570</name>
    <dbReference type="NCBI Taxonomy" id="1227271"/>
    <lineage>
        <taxon>Bacteria</taxon>
        <taxon>Pseudomonadati</taxon>
        <taxon>Bacteroidota</taxon>
        <taxon>Bacteroidia</taxon>
        <taxon>Bacteroidales</taxon>
        <taxon>Porphyromonadaceae</taxon>
        <taxon>Porphyromonas</taxon>
    </lineage>
</organism>
<dbReference type="HOGENOM" id="CLU_2772391_0_0_10"/>
<gene>
    <name evidence="1" type="ORF">HMPREF1555_00867</name>
</gene>
<dbReference type="RefSeq" id="WP_021665335.1">
    <property type="nucleotide sequence ID" value="NZ_KI259155.1"/>
</dbReference>
<name>A0A0E2LR83_PORGN</name>
<protein>
    <submittedName>
        <fullName evidence="1">Uncharacterized protein</fullName>
    </submittedName>
</protein>
<dbReference type="AlphaFoldDB" id="A0A0E2LR83"/>